<dbReference type="Proteomes" id="UP001597139">
    <property type="component" value="Unassembled WGS sequence"/>
</dbReference>
<protein>
    <submittedName>
        <fullName evidence="1">Uncharacterized protein</fullName>
    </submittedName>
</protein>
<accession>A0ABD6BUR8</accession>
<organism evidence="1 2">
    <name type="scientific">Halolamina litorea</name>
    <dbReference type="NCBI Taxonomy" id="1515593"/>
    <lineage>
        <taxon>Archaea</taxon>
        <taxon>Methanobacteriati</taxon>
        <taxon>Methanobacteriota</taxon>
        <taxon>Stenosarchaea group</taxon>
        <taxon>Halobacteria</taxon>
        <taxon>Halobacteriales</taxon>
        <taxon>Haloferacaceae</taxon>
    </lineage>
</organism>
<sequence>MGLPVFTTCFVDTETKDRDAAGVDTADIDDTTARSLIDDRTEDVASQLIGYISS</sequence>
<gene>
    <name evidence="1" type="ORF">ACFSAU_13375</name>
</gene>
<evidence type="ECO:0000313" key="2">
    <source>
        <dbReference type="Proteomes" id="UP001597139"/>
    </source>
</evidence>
<proteinExistence type="predicted"/>
<dbReference type="RefSeq" id="WP_267647980.1">
    <property type="nucleotide sequence ID" value="NZ_JANHGR010000003.1"/>
</dbReference>
<evidence type="ECO:0000313" key="1">
    <source>
        <dbReference type="EMBL" id="MFD1568481.1"/>
    </source>
</evidence>
<dbReference type="EMBL" id="JBHUCZ010000012">
    <property type="protein sequence ID" value="MFD1568481.1"/>
    <property type="molecule type" value="Genomic_DNA"/>
</dbReference>
<reference evidence="1 2" key="1">
    <citation type="journal article" date="2019" name="Int. J. Syst. Evol. Microbiol.">
        <title>The Global Catalogue of Microorganisms (GCM) 10K type strain sequencing project: providing services to taxonomists for standard genome sequencing and annotation.</title>
        <authorList>
            <consortium name="The Broad Institute Genomics Platform"/>
            <consortium name="The Broad Institute Genome Sequencing Center for Infectious Disease"/>
            <person name="Wu L."/>
            <person name="Ma J."/>
        </authorList>
    </citation>
    <scope>NUCLEOTIDE SEQUENCE [LARGE SCALE GENOMIC DNA]</scope>
    <source>
        <strain evidence="1 2">CGMCC 1.12859</strain>
    </source>
</reference>
<name>A0ABD6BUR8_9EURY</name>
<keyword evidence="2" id="KW-1185">Reference proteome</keyword>
<dbReference type="AlphaFoldDB" id="A0ABD6BUR8"/>
<comment type="caution">
    <text evidence="1">The sequence shown here is derived from an EMBL/GenBank/DDBJ whole genome shotgun (WGS) entry which is preliminary data.</text>
</comment>